<feature type="domain" description="F-box" evidence="1">
    <location>
        <begin position="68"/>
        <end position="131"/>
    </location>
</feature>
<evidence type="ECO:0000313" key="3">
    <source>
        <dbReference type="Proteomes" id="UP000629468"/>
    </source>
</evidence>
<dbReference type="SUPFAM" id="SSF52047">
    <property type="entry name" value="RNI-like"/>
    <property type="match status" value="1"/>
</dbReference>
<name>A0A8H7EXW8_AGABI</name>
<reference evidence="2 3" key="1">
    <citation type="journal article" name="Sci. Rep.">
        <title>Telomere-to-telomere assembled and centromere annotated genomes of the two main subspecies of the button mushroom Agaricus bisporus reveal especially polymorphic chromosome ends.</title>
        <authorList>
            <person name="Sonnenberg A.S.M."/>
            <person name="Sedaghat-Telgerd N."/>
            <person name="Lavrijssen B."/>
            <person name="Ohm R.A."/>
            <person name="Hendrickx P.M."/>
            <person name="Scholtmeijer K."/>
            <person name="Baars J.J.P."/>
            <person name="van Peer A."/>
        </authorList>
    </citation>
    <scope>NUCLEOTIDE SEQUENCE [LARGE SCALE GENOMIC DNA]</scope>
    <source>
        <strain evidence="2 3">H119_p4</strain>
    </source>
</reference>
<dbReference type="Proteomes" id="UP000629468">
    <property type="component" value="Unassembled WGS sequence"/>
</dbReference>
<sequence length="503" mass="57252">MTDNLATSWCPYCLQTKPGATSAILSLGDAMEDALDAEIQRTENLISSLILKRTRLYRKRNETRAPIYSLPTEILTLIFKFACPPLDFPRKYGLESLAPEKVVSPHILNVLTAVSARWHSLIVSTPSLWTSFIADNRNIELAKTIFSRAGRLFVSASLDFSIEPVPHEAVLARILQEHASQIHMLHVCDASATWMQEHIPGFVNLEFLCLQSDEREGDPILIESSCTRLVLKDCSRRLSLSWSKIEVLHLENTQVGTCLELLQKCTRLIEYRARRICSSTIIGIQLPSSPFVLPRLKLFGWEMSVADDEDRAMLQYIRLPALQTLVWVNEGFHIYGVTLLPLVSTFCEHLPPTLSTLEIRGGAFRSESQSSTFSYFSNLSNIESLTLRECSNAFVDDVFSKLGFGICLVENQEMPIFPKLKSIYIEDCNGGLDQAKILQTFRRSCSQPSELLLGSPFRIEFTRQRVIWKPEFREELVKMVEKGHRVELWEDSKPVDWLPRRVL</sequence>
<evidence type="ECO:0000259" key="1">
    <source>
        <dbReference type="Pfam" id="PF12937"/>
    </source>
</evidence>
<dbReference type="EMBL" id="JABXXO010000012">
    <property type="protein sequence ID" value="KAF7762639.1"/>
    <property type="molecule type" value="Genomic_DNA"/>
</dbReference>
<evidence type="ECO:0000313" key="2">
    <source>
        <dbReference type="EMBL" id="KAF7762639.1"/>
    </source>
</evidence>
<accession>A0A8H7EXW8</accession>
<protein>
    <recommendedName>
        <fullName evidence="1">F-box domain-containing protein</fullName>
    </recommendedName>
</protein>
<organism evidence="2 3">
    <name type="scientific">Agaricus bisporus var. burnettii</name>
    <dbReference type="NCBI Taxonomy" id="192524"/>
    <lineage>
        <taxon>Eukaryota</taxon>
        <taxon>Fungi</taxon>
        <taxon>Dikarya</taxon>
        <taxon>Basidiomycota</taxon>
        <taxon>Agaricomycotina</taxon>
        <taxon>Agaricomycetes</taxon>
        <taxon>Agaricomycetidae</taxon>
        <taxon>Agaricales</taxon>
        <taxon>Agaricineae</taxon>
        <taxon>Agaricaceae</taxon>
        <taxon>Agaricus</taxon>
    </lineage>
</organism>
<dbReference type="AlphaFoldDB" id="A0A8H7EXW8"/>
<dbReference type="Gene3D" id="1.20.1280.50">
    <property type="match status" value="1"/>
</dbReference>
<dbReference type="Pfam" id="PF12937">
    <property type="entry name" value="F-box-like"/>
    <property type="match status" value="1"/>
</dbReference>
<gene>
    <name evidence="2" type="ORF">Agabi119p4_9232</name>
</gene>
<proteinExistence type="predicted"/>
<comment type="caution">
    <text evidence="2">The sequence shown here is derived from an EMBL/GenBank/DDBJ whole genome shotgun (WGS) entry which is preliminary data.</text>
</comment>
<dbReference type="Gene3D" id="3.80.10.10">
    <property type="entry name" value="Ribonuclease Inhibitor"/>
    <property type="match status" value="1"/>
</dbReference>
<dbReference type="InterPro" id="IPR032675">
    <property type="entry name" value="LRR_dom_sf"/>
</dbReference>
<dbReference type="InterPro" id="IPR001810">
    <property type="entry name" value="F-box_dom"/>
</dbReference>